<protein>
    <submittedName>
        <fullName evidence="1">Uncharacterized protein</fullName>
    </submittedName>
</protein>
<keyword evidence="2" id="KW-1185">Reference proteome</keyword>
<organism evidence="1 2">
    <name type="scientific">Brevibacillus parabrevis</name>
    <dbReference type="NCBI Taxonomy" id="54914"/>
    <lineage>
        <taxon>Bacteria</taxon>
        <taxon>Bacillati</taxon>
        <taxon>Bacillota</taxon>
        <taxon>Bacilli</taxon>
        <taxon>Bacillales</taxon>
        <taxon>Paenibacillaceae</taxon>
        <taxon>Brevibacillus</taxon>
    </lineage>
</organism>
<evidence type="ECO:0000313" key="2">
    <source>
        <dbReference type="Proteomes" id="UP000316882"/>
    </source>
</evidence>
<dbReference type="EMBL" id="BJMH01000062">
    <property type="protein sequence ID" value="GEB35876.1"/>
    <property type="molecule type" value="Genomic_DNA"/>
</dbReference>
<evidence type="ECO:0000313" key="1">
    <source>
        <dbReference type="EMBL" id="GEB35876.1"/>
    </source>
</evidence>
<proteinExistence type="predicted"/>
<accession>A0A4Y3PUZ7</accession>
<dbReference type="InterPro" id="IPR058705">
    <property type="entry name" value="A_ENA"/>
</dbReference>
<dbReference type="RefSeq" id="WP_122963797.1">
    <property type="nucleotide sequence ID" value="NZ_BJMH01000062.1"/>
</dbReference>
<gene>
    <name evidence="1" type="ORF">BPA01_54560</name>
</gene>
<sequence length="108" mass="12515">MSLPNVPDITPRITLKREEVFHLLLTSVAMEEISLSHIMNAEGEKIQRLLQKEEVCLEDMLRINKSVERMLRSIISKQILLQFKLDNILEMERKLGDSGDPAEDCHEE</sequence>
<comment type="caution">
    <text evidence="1">The sequence shown here is derived from an EMBL/GenBank/DDBJ whole genome shotgun (WGS) entry which is preliminary data.</text>
</comment>
<dbReference type="Pfam" id="PF26595">
    <property type="entry name" value="A_ENA"/>
    <property type="match status" value="1"/>
</dbReference>
<dbReference type="GeneID" id="87611208"/>
<dbReference type="Proteomes" id="UP000316882">
    <property type="component" value="Unassembled WGS sequence"/>
</dbReference>
<dbReference type="AlphaFoldDB" id="A0A4Y3PUZ7"/>
<reference evidence="1 2" key="1">
    <citation type="submission" date="2019-06" db="EMBL/GenBank/DDBJ databases">
        <title>Whole genome shotgun sequence of Brevibacillus parabrevis NBRC 12334.</title>
        <authorList>
            <person name="Hosoyama A."/>
            <person name="Uohara A."/>
            <person name="Ohji S."/>
            <person name="Ichikawa N."/>
        </authorList>
    </citation>
    <scope>NUCLEOTIDE SEQUENCE [LARGE SCALE GENOMIC DNA]</scope>
    <source>
        <strain evidence="1 2">NBRC 12334</strain>
    </source>
</reference>
<name>A0A4Y3PUZ7_BREPA</name>